<name>A0A919N4Q0_9ACTN</name>
<comment type="caution">
    <text evidence="1">The sequence shown here is derived from an EMBL/GenBank/DDBJ whole genome shotgun (WGS) entry which is preliminary data.</text>
</comment>
<reference evidence="1" key="1">
    <citation type="submission" date="2021-01" db="EMBL/GenBank/DDBJ databases">
        <title>Whole genome shotgun sequence of Actinoplanes siamensis NBRC 109076.</title>
        <authorList>
            <person name="Komaki H."/>
            <person name="Tamura T."/>
        </authorList>
    </citation>
    <scope>NUCLEOTIDE SEQUENCE</scope>
    <source>
        <strain evidence="1">NBRC 109076</strain>
    </source>
</reference>
<accession>A0A919N4Q0</accession>
<evidence type="ECO:0000313" key="2">
    <source>
        <dbReference type="Proteomes" id="UP000629619"/>
    </source>
</evidence>
<keyword evidence="2" id="KW-1185">Reference proteome</keyword>
<gene>
    <name evidence="1" type="ORF">Asi03nite_18590</name>
</gene>
<dbReference type="AlphaFoldDB" id="A0A919N4Q0"/>
<proteinExistence type="predicted"/>
<sequence length="54" mass="5514">MREILRTGLIGCVVLGSVTVADEARAAPGPPGTVCAVAGVTRETPPVRTVEALR</sequence>
<dbReference type="Proteomes" id="UP000629619">
    <property type="component" value="Unassembled WGS sequence"/>
</dbReference>
<dbReference type="EMBL" id="BOMW01000018">
    <property type="protein sequence ID" value="GIF04321.1"/>
    <property type="molecule type" value="Genomic_DNA"/>
</dbReference>
<dbReference type="RefSeq" id="WP_203678119.1">
    <property type="nucleotide sequence ID" value="NZ_BOMW01000018.1"/>
</dbReference>
<protein>
    <submittedName>
        <fullName evidence="1">Uncharacterized protein</fullName>
    </submittedName>
</protein>
<organism evidence="1 2">
    <name type="scientific">Actinoplanes siamensis</name>
    <dbReference type="NCBI Taxonomy" id="1223317"/>
    <lineage>
        <taxon>Bacteria</taxon>
        <taxon>Bacillati</taxon>
        <taxon>Actinomycetota</taxon>
        <taxon>Actinomycetes</taxon>
        <taxon>Micromonosporales</taxon>
        <taxon>Micromonosporaceae</taxon>
        <taxon>Actinoplanes</taxon>
    </lineage>
</organism>
<evidence type="ECO:0000313" key="1">
    <source>
        <dbReference type="EMBL" id="GIF04321.1"/>
    </source>
</evidence>